<evidence type="ECO:0000256" key="3">
    <source>
        <dbReference type="PROSITE-ProRule" id="PRU00464"/>
    </source>
</evidence>
<organism evidence="6 7">
    <name type="scientific">Puccinia coronata f. sp. avenae</name>
    <dbReference type="NCBI Taxonomy" id="200324"/>
    <lineage>
        <taxon>Eukaryota</taxon>
        <taxon>Fungi</taxon>
        <taxon>Dikarya</taxon>
        <taxon>Basidiomycota</taxon>
        <taxon>Pucciniomycotina</taxon>
        <taxon>Pucciniomycetes</taxon>
        <taxon>Pucciniales</taxon>
        <taxon>Pucciniaceae</taxon>
        <taxon>Puccinia</taxon>
    </lineage>
</organism>
<feature type="domain" description="HIT" evidence="5">
    <location>
        <begin position="100"/>
        <end position="205"/>
    </location>
</feature>
<dbReference type="EMBL" id="PGCI01000183">
    <property type="protein sequence ID" value="PLW35147.1"/>
    <property type="molecule type" value="Genomic_DNA"/>
</dbReference>
<dbReference type="PANTHER" id="PTHR46648:SF1">
    <property type="entry name" value="ADENOSINE 5'-MONOPHOSPHORAMIDASE HNT1"/>
    <property type="match status" value="1"/>
</dbReference>
<dbReference type="Gene3D" id="3.30.428.10">
    <property type="entry name" value="HIT-like"/>
    <property type="match status" value="1"/>
</dbReference>
<dbReference type="Pfam" id="PF01230">
    <property type="entry name" value="HIT"/>
    <property type="match status" value="1"/>
</dbReference>
<dbReference type="InterPro" id="IPR011146">
    <property type="entry name" value="HIT-like"/>
</dbReference>
<evidence type="ECO:0000256" key="4">
    <source>
        <dbReference type="SAM" id="MobiDB-lite"/>
    </source>
</evidence>
<dbReference type="PROSITE" id="PS51084">
    <property type="entry name" value="HIT_2"/>
    <property type="match status" value="1"/>
</dbReference>
<protein>
    <recommendedName>
        <fullName evidence="5">HIT domain-containing protein</fullName>
    </recommendedName>
</protein>
<sequence>MLLANFGTSGEHKPALIWDWEAPGRPSSPSPRLWDGPGLGGPSENQPTTIEYSLDTIKTERNYKNLESPPTMANQTDPGEFSDPTKHEELIKSAADKNCIFCKIIQGKIPSFKIFENSSVLAFFDINPVSFGHSLVIPKYHGAKLHQLPDFALHDILPVAKKIAIELGLTDYNILQNNGRIAHQLVDHVHFHIIPKPSATNSEGLVITWPAKKADMKALEQKAKELKAKFDSQSASSASNL</sequence>
<comment type="caution">
    <text evidence="6">The sequence shown here is derived from an EMBL/GenBank/DDBJ whole genome shotgun (WGS) entry which is preliminary data.</text>
</comment>
<evidence type="ECO:0000313" key="6">
    <source>
        <dbReference type="EMBL" id="PLW35147.1"/>
    </source>
</evidence>
<accession>A0A2N5UBM3</accession>
<proteinExistence type="predicted"/>
<feature type="active site" description="Tele-AMP-histidine intermediate" evidence="1">
    <location>
        <position position="190"/>
    </location>
</feature>
<dbReference type="CDD" id="cd01277">
    <property type="entry name" value="HINT_subgroup"/>
    <property type="match status" value="1"/>
</dbReference>
<dbReference type="GO" id="GO:0009117">
    <property type="term" value="P:nucleotide metabolic process"/>
    <property type="evidence" value="ECO:0007669"/>
    <property type="project" value="TreeGrafter"/>
</dbReference>
<dbReference type="InterPro" id="IPR036265">
    <property type="entry name" value="HIT-like_sf"/>
</dbReference>
<feature type="short sequence motif" description="Histidine triad motif" evidence="2 3">
    <location>
        <begin position="188"/>
        <end position="192"/>
    </location>
</feature>
<feature type="region of interest" description="Disordered" evidence="4">
    <location>
        <begin position="26"/>
        <end position="48"/>
    </location>
</feature>
<dbReference type="InterPro" id="IPR001310">
    <property type="entry name" value="Histidine_triad_HIT"/>
</dbReference>
<gene>
    <name evidence="6" type="ORF">PCASD_11234</name>
</gene>
<dbReference type="InterPro" id="IPR039384">
    <property type="entry name" value="HINT"/>
</dbReference>
<dbReference type="Proteomes" id="UP000235392">
    <property type="component" value="Unassembled WGS sequence"/>
</dbReference>
<name>A0A2N5UBM3_9BASI</name>
<dbReference type="InterPro" id="IPR019808">
    <property type="entry name" value="Histidine_triad_CS"/>
</dbReference>
<evidence type="ECO:0000256" key="1">
    <source>
        <dbReference type="PIRSR" id="PIRSR601310-1"/>
    </source>
</evidence>
<dbReference type="SUPFAM" id="SSF54197">
    <property type="entry name" value="HIT-like"/>
    <property type="match status" value="1"/>
</dbReference>
<evidence type="ECO:0000313" key="7">
    <source>
        <dbReference type="Proteomes" id="UP000235392"/>
    </source>
</evidence>
<dbReference type="PANTHER" id="PTHR46648">
    <property type="entry name" value="HIT FAMILY PROTEIN 1"/>
    <property type="match status" value="1"/>
</dbReference>
<dbReference type="PROSITE" id="PS00892">
    <property type="entry name" value="HIT_1"/>
    <property type="match status" value="1"/>
</dbReference>
<dbReference type="PRINTS" id="PR00332">
    <property type="entry name" value="HISTRIAD"/>
</dbReference>
<reference evidence="6 7" key="1">
    <citation type="submission" date="2017-11" db="EMBL/GenBank/DDBJ databases">
        <title>De novo assembly and phasing of dikaryotic genomes from two isolates of Puccinia coronata f. sp. avenae, the causal agent of oat crown rust.</title>
        <authorList>
            <person name="Miller M.E."/>
            <person name="Zhang Y."/>
            <person name="Omidvar V."/>
            <person name="Sperschneider J."/>
            <person name="Schwessinger B."/>
            <person name="Raley C."/>
            <person name="Palmer J.M."/>
            <person name="Garnica D."/>
            <person name="Upadhyaya N."/>
            <person name="Rathjen J."/>
            <person name="Taylor J.M."/>
            <person name="Park R.F."/>
            <person name="Dodds P.N."/>
            <person name="Hirsch C.D."/>
            <person name="Kianian S.F."/>
            <person name="Figueroa M."/>
        </authorList>
    </citation>
    <scope>NUCLEOTIDE SEQUENCE [LARGE SCALE GENOMIC DNA]</scope>
    <source>
        <strain evidence="6">12SD80</strain>
    </source>
</reference>
<evidence type="ECO:0000256" key="2">
    <source>
        <dbReference type="PIRSR" id="PIRSR601310-3"/>
    </source>
</evidence>
<evidence type="ECO:0000259" key="5">
    <source>
        <dbReference type="PROSITE" id="PS51084"/>
    </source>
</evidence>
<dbReference type="GO" id="GO:0003824">
    <property type="term" value="F:catalytic activity"/>
    <property type="evidence" value="ECO:0007669"/>
    <property type="project" value="InterPro"/>
</dbReference>
<dbReference type="AlphaFoldDB" id="A0A2N5UBM3"/>